<sequence length="95" mass="10121">MLPPLQILCVGCAAVIIAAKAFWMQPGDIRTSHIAASSMDYIQSGVAEHVRVAISKAFQDIHRLYNTSGSGAALLEVVLSNQMSHATNSLPESVL</sequence>
<protein>
    <recommendedName>
        <fullName evidence="4">ABC transmembrane type-1 domain-containing protein</fullName>
    </recommendedName>
</protein>
<evidence type="ECO:0000256" key="1">
    <source>
        <dbReference type="SAM" id="SignalP"/>
    </source>
</evidence>
<keyword evidence="3" id="KW-1185">Reference proteome</keyword>
<dbReference type="Proteomes" id="UP000027195">
    <property type="component" value="Unassembled WGS sequence"/>
</dbReference>
<name>A0A067M322_BOTB1</name>
<dbReference type="HOGENOM" id="CLU_126089_1_0_1"/>
<feature type="signal peptide" evidence="1">
    <location>
        <begin position="1"/>
        <end position="21"/>
    </location>
</feature>
<dbReference type="AlphaFoldDB" id="A0A067M322"/>
<keyword evidence="1" id="KW-0732">Signal</keyword>
<reference evidence="3" key="1">
    <citation type="journal article" date="2014" name="Proc. Natl. Acad. Sci. U.S.A.">
        <title>Extensive sampling of basidiomycete genomes demonstrates inadequacy of the white-rot/brown-rot paradigm for wood decay fungi.</title>
        <authorList>
            <person name="Riley R."/>
            <person name="Salamov A.A."/>
            <person name="Brown D.W."/>
            <person name="Nagy L.G."/>
            <person name="Floudas D."/>
            <person name="Held B.W."/>
            <person name="Levasseur A."/>
            <person name="Lombard V."/>
            <person name="Morin E."/>
            <person name="Otillar R."/>
            <person name="Lindquist E.A."/>
            <person name="Sun H."/>
            <person name="LaButti K.M."/>
            <person name="Schmutz J."/>
            <person name="Jabbour D."/>
            <person name="Luo H."/>
            <person name="Baker S.E."/>
            <person name="Pisabarro A.G."/>
            <person name="Walton J.D."/>
            <person name="Blanchette R.A."/>
            <person name="Henrissat B."/>
            <person name="Martin F."/>
            <person name="Cullen D."/>
            <person name="Hibbett D.S."/>
            <person name="Grigoriev I.V."/>
        </authorList>
    </citation>
    <scope>NUCLEOTIDE SEQUENCE [LARGE SCALE GENOMIC DNA]</scope>
    <source>
        <strain evidence="3">FD-172 SS1</strain>
    </source>
</reference>
<evidence type="ECO:0000313" key="2">
    <source>
        <dbReference type="EMBL" id="KDQ05971.1"/>
    </source>
</evidence>
<dbReference type="InParanoid" id="A0A067M322"/>
<gene>
    <name evidence="2" type="ORF">BOTBODRAFT_279105</name>
</gene>
<evidence type="ECO:0000313" key="3">
    <source>
        <dbReference type="Proteomes" id="UP000027195"/>
    </source>
</evidence>
<organism evidence="2 3">
    <name type="scientific">Botryobasidium botryosum (strain FD-172 SS1)</name>
    <dbReference type="NCBI Taxonomy" id="930990"/>
    <lineage>
        <taxon>Eukaryota</taxon>
        <taxon>Fungi</taxon>
        <taxon>Dikarya</taxon>
        <taxon>Basidiomycota</taxon>
        <taxon>Agaricomycotina</taxon>
        <taxon>Agaricomycetes</taxon>
        <taxon>Cantharellales</taxon>
        <taxon>Botryobasidiaceae</taxon>
        <taxon>Botryobasidium</taxon>
    </lineage>
</organism>
<feature type="chain" id="PRO_5001640955" description="ABC transmembrane type-1 domain-containing protein" evidence="1">
    <location>
        <begin position="22"/>
        <end position="95"/>
    </location>
</feature>
<dbReference type="EMBL" id="KL198166">
    <property type="protein sequence ID" value="KDQ05971.1"/>
    <property type="molecule type" value="Genomic_DNA"/>
</dbReference>
<proteinExistence type="predicted"/>
<evidence type="ECO:0008006" key="4">
    <source>
        <dbReference type="Google" id="ProtNLM"/>
    </source>
</evidence>
<accession>A0A067M322</accession>